<reference evidence="3 4" key="1">
    <citation type="submission" date="2011-11" db="EMBL/GenBank/DDBJ databases">
        <title>Whole genome shotgun sequence of Gordonia araii NBRC 100433.</title>
        <authorList>
            <person name="Yoshida Y."/>
            <person name="Hosoyama A."/>
            <person name="Tsuchikane K."/>
            <person name="Katsumata H."/>
            <person name="Yamazaki S."/>
            <person name="Fujita N."/>
        </authorList>
    </citation>
    <scope>NUCLEOTIDE SEQUENCE [LARGE SCALE GENOMIC DNA]</scope>
    <source>
        <strain evidence="3 4">NBRC 100433</strain>
    </source>
</reference>
<feature type="compositionally biased region" description="Basic residues" evidence="2">
    <location>
        <begin position="172"/>
        <end position="203"/>
    </location>
</feature>
<name>G7H704_9ACTN</name>
<accession>G7H704</accession>
<gene>
    <name evidence="3" type="ORF">GOARA_082_00160</name>
</gene>
<keyword evidence="4" id="KW-1185">Reference proteome</keyword>
<dbReference type="Proteomes" id="UP000035088">
    <property type="component" value="Unassembled WGS sequence"/>
</dbReference>
<organism evidence="3 4">
    <name type="scientific">Gordonia araii NBRC 100433</name>
    <dbReference type="NCBI Taxonomy" id="1073574"/>
    <lineage>
        <taxon>Bacteria</taxon>
        <taxon>Bacillati</taxon>
        <taxon>Actinomycetota</taxon>
        <taxon>Actinomycetes</taxon>
        <taxon>Mycobacteriales</taxon>
        <taxon>Gordoniaceae</taxon>
        <taxon>Gordonia</taxon>
    </lineage>
</organism>
<feature type="compositionally biased region" description="Basic residues" evidence="2">
    <location>
        <begin position="216"/>
        <end position="230"/>
    </location>
</feature>
<keyword evidence="1" id="KW-0175">Coiled coil</keyword>
<proteinExistence type="predicted"/>
<dbReference type="RefSeq" id="WP_007323704.1">
    <property type="nucleotide sequence ID" value="NZ_BAEE01000082.1"/>
</dbReference>
<feature type="compositionally biased region" description="Low complexity" evidence="2">
    <location>
        <begin position="204"/>
        <end position="215"/>
    </location>
</feature>
<sequence length="230" mass="24827">MTENPFNNAVAQATAVLNQLRERSEATIEQAQSRFEDTRDTAQGRFDETWEQAVARFNEAKERLSALPVELPTDLDELRAKFSPEELRKVAESYLAVAAGVLSSLSERRDEVVEKLKEYPLVEENLPKLEKVYNDARGLTEEALGTISDQSLSVGERAAALVNLPADQAKKAPAKKAPAKKAAAKKAPAKKAAAKKTPAKKAPAKTAAKSTAAKKAPAKKAPAKKAAPKK</sequence>
<evidence type="ECO:0000256" key="1">
    <source>
        <dbReference type="SAM" id="Coils"/>
    </source>
</evidence>
<comment type="caution">
    <text evidence="3">The sequence shown here is derived from an EMBL/GenBank/DDBJ whole genome shotgun (WGS) entry which is preliminary data.</text>
</comment>
<protein>
    <submittedName>
        <fullName evidence="3">Putative heparin-binding hemagglutinin</fullName>
    </submittedName>
</protein>
<dbReference type="EMBL" id="BAEE01000082">
    <property type="protein sequence ID" value="GAB11629.1"/>
    <property type="molecule type" value="Genomic_DNA"/>
</dbReference>
<dbReference type="AlphaFoldDB" id="G7H704"/>
<dbReference type="STRING" id="1073574.GOARA_082_00160"/>
<feature type="coiled-coil region" evidence="1">
    <location>
        <begin position="10"/>
        <end position="41"/>
    </location>
</feature>
<evidence type="ECO:0000313" key="3">
    <source>
        <dbReference type="EMBL" id="GAB11629.1"/>
    </source>
</evidence>
<feature type="region of interest" description="Disordered" evidence="2">
    <location>
        <begin position="164"/>
        <end position="230"/>
    </location>
</feature>
<evidence type="ECO:0000313" key="4">
    <source>
        <dbReference type="Proteomes" id="UP000035088"/>
    </source>
</evidence>
<evidence type="ECO:0000256" key="2">
    <source>
        <dbReference type="SAM" id="MobiDB-lite"/>
    </source>
</evidence>